<feature type="coiled-coil region" evidence="1">
    <location>
        <begin position="812"/>
        <end position="860"/>
    </location>
</feature>
<feature type="compositionally biased region" description="Basic and acidic residues" evidence="2">
    <location>
        <begin position="83"/>
        <end position="102"/>
    </location>
</feature>
<dbReference type="PANTHER" id="PTHR23159">
    <property type="entry name" value="CENTROSOMAL PROTEIN 2"/>
    <property type="match status" value="1"/>
</dbReference>
<comment type="caution">
    <text evidence="3">The sequence shown here is derived from an EMBL/GenBank/DDBJ whole genome shotgun (WGS) entry which is preliminary data.</text>
</comment>
<dbReference type="GeneID" id="94846459"/>
<dbReference type="Gene3D" id="1.20.1270.60">
    <property type="entry name" value="Arfaptin homology (AH) domain/BAR domain"/>
    <property type="match status" value="1"/>
</dbReference>
<feature type="coiled-coil region" evidence="1">
    <location>
        <begin position="1061"/>
        <end position="1228"/>
    </location>
</feature>
<feature type="region of interest" description="Disordered" evidence="2">
    <location>
        <begin position="547"/>
        <end position="571"/>
    </location>
</feature>
<keyword evidence="4" id="KW-1185">Reference proteome</keyword>
<evidence type="ECO:0000256" key="2">
    <source>
        <dbReference type="SAM" id="MobiDB-lite"/>
    </source>
</evidence>
<dbReference type="EMBL" id="MLAK01001214">
    <property type="protein sequence ID" value="OHS95904.1"/>
    <property type="molecule type" value="Genomic_DNA"/>
</dbReference>
<dbReference type="RefSeq" id="XP_068349041.1">
    <property type="nucleotide sequence ID" value="XM_068511755.1"/>
</dbReference>
<reference evidence="3" key="1">
    <citation type="submission" date="2016-10" db="EMBL/GenBank/DDBJ databases">
        <authorList>
            <person name="Benchimol M."/>
            <person name="Almeida L.G."/>
            <person name="Vasconcelos A.T."/>
            <person name="Perreira-Neves A."/>
            <person name="Rosa I.A."/>
            <person name="Tasca T."/>
            <person name="Bogo M.R."/>
            <person name="de Souza W."/>
        </authorList>
    </citation>
    <scope>NUCLEOTIDE SEQUENCE [LARGE SCALE GENOMIC DNA]</scope>
    <source>
        <strain evidence="3">K</strain>
    </source>
</reference>
<sequence length="1463" mass="166457">MKAEAKNTKISLEKEINELKNEAAIKDITLKSLSYDESKKNDFIHDISRLLQPFKQTFFADASSSEPLESEASFSEEEYGYSEVERPSRTKHEKQSENRPEMTLDEISDCTSRLIEQLEQLQTDNNVLSATREENMNKISNLTNSVRVSDVNMLGLSHERDVLTSLLLDQNEEEEEEEEEEEYTEAQEEIDFDLTDEMMSSEDASHLVHALKKLRNNKSDLESRLSKHKRQSKFLRKQLATLNNAKSAYEKELAQMQDKIKSLQDENFDKQKILTAMIEERQSIREGIVQSLADTIQDSIQNSSELSAPVIDQLHEISNELAKQQQKYHEQINSLEKKRIYDLEHEIELLKKQLEGIDEDIFPITERGILLDLCEEEEEAQDKDPKSRIKRLVNRLKERNEKLNEQIKQLNSQNEELLHEKETVLAAFGLSSNADKAEEDLHEEITSPIFQHVQSLKQEVADRCNEIETLKGLLSSSKSIIQKLTEERSDLLKALYPDANNEEINNEEEEEEEAKDKDALDESLMGNLNNLVSKITENSELMSNTITEGQESNTEPLQLSPRRKAKVAPQRPQAAITDVLKNLREQFNELTKTNVDLQAKYDDLLAEKETILNALGINVGEEEKHESLIFIFINKMKEQLNENCHEIAKLKELLENSTQTIQQLNQERDAILETLNGNIFEVQDDDNSILIDNLSSLDTKINKQSENMNNAIVEPVVPSEGTIPPIPPRSPRKIPPKPTNAIAESLKKLQTELREAMVSVVEKETEVEELKNELNEIHEDIISTMSSLNIPTEEHSTEEEQSTLSLKLKGIHEKLIERFNSFNNQLNEQNDEIAKQKEELTQKTEELTELQTEREAIRQALGLDQENCEEEVIQDIDSPIYNKIQDMKTEIFTLQDELSKIRQLLAKTTKTAQQLSQERESILQALYGNASNTEADNQSQLMENLEYLNSQIGQQSLNMSAAIEEPVEPSVGGVPSTPSHTLMPRSPRPQSAIVAALNKLRNDLKESIQSNLDKDALLDEMKIDLQALSSELSLGLEIEHVDEEEDESNALPLDEQLRKARSAILKKLEALEGDKQEINDKLIELETISQQKDEQLQELQQEKQQKDDQIHTLEEEKQEFIQQISAHELNEQTLSSEKDRLTTEYEELTQKFNELNESVNAAKALLGQAPEETTLSNQLMNFITHSAQEQSAQVSQLESEISSLKKEIERLQEENKALIAEKNAVLGVLGIKNQSGSDQEDDTFIDIESPLFNEVQNMTQKVEDQVHQINLLKTNLETAARTIQQLNQERMSIMNALLPGAPSDSTTKATASLFNSLESLGVQISKQNDEITNAINSSADDESLTSPKSPSTRPRTPRTSVRPQNMIVAALENIRKQLNLALEESSEKDVNIAELENELDAKEQRISELEKELVSIAATLGLEMNEKEKEDILNTVSKIKSEIQRLKSEAESCQSQLHNMKQI</sequence>
<evidence type="ECO:0000256" key="1">
    <source>
        <dbReference type="SAM" id="Coils"/>
    </source>
</evidence>
<feature type="region of interest" description="Disordered" evidence="2">
    <location>
        <begin position="1336"/>
        <end position="1363"/>
    </location>
</feature>
<feature type="coiled-coil region" evidence="1">
    <location>
        <begin position="386"/>
        <end position="427"/>
    </location>
</feature>
<feature type="coiled-coil region" evidence="1">
    <location>
        <begin position="169"/>
        <end position="273"/>
    </location>
</feature>
<proteinExistence type="predicted"/>
<feature type="coiled-coil region" evidence="1">
    <location>
        <begin position="580"/>
        <end position="674"/>
    </location>
</feature>
<feature type="compositionally biased region" description="Low complexity" evidence="2">
    <location>
        <begin position="63"/>
        <end position="73"/>
    </location>
</feature>
<organism evidence="3 4">
    <name type="scientific">Tritrichomonas foetus</name>
    <dbReference type="NCBI Taxonomy" id="1144522"/>
    <lineage>
        <taxon>Eukaryota</taxon>
        <taxon>Metamonada</taxon>
        <taxon>Parabasalia</taxon>
        <taxon>Tritrichomonadida</taxon>
        <taxon>Tritrichomonadidae</taxon>
        <taxon>Tritrichomonas</taxon>
    </lineage>
</organism>
<feature type="coiled-coil region" evidence="1">
    <location>
        <begin position="318"/>
        <end position="360"/>
    </location>
</feature>
<feature type="coiled-coil region" evidence="1">
    <location>
        <begin position="2"/>
        <end position="29"/>
    </location>
</feature>
<feature type="compositionally biased region" description="Acidic residues" evidence="2">
    <location>
        <begin position="500"/>
        <end position="513"/>
    </location>
</feature>
<evidence type="ECO:0000313" key="3">
    <source>
        <dbReference type="EMBL" id="OHS95904.1"/>
    </source>
</evidence>
<feature type="region of interest" description="Disordered" evidence="2">
    <location>
        <begin position="498"/>
        <end position="519"/>
    </location>
</feature>
<dbReference type="InterPro" id="IPR027267">
    <property type="entry name" value="AH/BAR_dom_sf"/>
</dbReference>
<dbReference type="PANTHER" id="PTHR23159:SF31">
    <property type="entry name" value="CENTROSOME-ASSOCIATED PROTEIN CEP250 ISOFORM X1"/>
    <property type="match status" value="1"/>
</dbReference>
<dbReference type="Proteomes" id="UP000179807">
    <property type="component" value="Unassembled WGS sequence"/>
</dbReference>
<feature type="coiled-coil region" evidence="1">
    <location>
        <begin position="1269"/>
        <end position="1296"/>
    </location>
</feature>
<name>A0A1J4J9S5_9EUKA</name>
<feature type="region of interest" description="Disordered" evidence="2">
    <location>
        <begin position="968"/>
        <end position="987"/>
    </location>
</feature>
<keyword evidence="1" id="KW-0175">Coiled coil</keyword>
<gene>
    <name evidence="3" type="ORF">TRFO_37974</name>
</gene>
<feature type="coiled-coil region" evidence="1">
    <location>
        <begin position="1368"/>
        <end position="1463"/>
    </location>
</feature>
<protein>
    <submittedName>
        <fullName evidence="3">Uncharacterized protein</fullName>
    </submittedName>
</protein>
<feature type="coiled-coil region" evidence="1">
    <location>
        <begin position="884"/>
        <end position="925"/>
    </location>
</feature>
<feature type="compositionally biased region" description="Polar residues" evidence="2">
    <location>
        <begin position="547"/>
        <end position="557"/>
    </location>
</feature>
<accession>A0A1J4J9S5</accession>
<feature type="compositionally biased region" description="Low complexity" evidence="2">
    <location>
        <begin position="1345"/>
        <end position="1363"/>
    </location>
</feature>
<dbReference type="VEuPathDB" id="TrichDB:TRFO_37974"/>
<feature type="region of interest" description="Disordered" evidence="2">
    <location>
        <begin position="62"/>
        <end position="105"/>
    </location>
</feature>
<evidence type="ECO:0000313" key="4">
    <source>
        <dbReference type="Proteomes" id="UP000179807"/>
    </source>
</evidence>
<feature type="coiled-coil region" evidence="1">
    <location>
        <begin position="746"/>
        <end position="780"/>
    </location>
</feature>